<feature type="compositionally biased region" description="Basic and acidic residues" evidence="2">
    <location>
        <begin position="50"/>
        <end position="60"/>
    </location>
</feature>
<comment type="caution">
    <text evidence="3">The sequence shown here is derived from an EMBL/GenBank/DDBJ whole genome shotgun (WGS) entry which is preliminary data.</text>
</comment>
<protein>
    <submittedName>
        <fullName evidence="3">Uncharacterized protein</fullName>
    </submittedName>
</protein>
<evidence type="ECO:0000256" key="2">
    <source>
        <dbReference type="SAM" id="MobiDB-lite"/>
    </source>
</evidence>
<feature type="compositionally biased region" description="Low complexity" evidence="2">
    <location>
        <begin position="11"/>
        <end position="30"/>
    </location>
</feature>
<evidence type="ECO:0000313" key="4">
    <source>
        <dbReference type="Proteomes" id="UP001280581"/>
    </source>
</evidence>
<feature type="compositionally biased region" description="Gly residues" evidence="2">
    <location>
        <begin position="193"/>
        <end position="210"/>
    </location>
</feature>
<sequence length="280" mass="29369">MSSGPPPNAPTGPRIPTGPRTPTGPRAPQTEGSEGVPSHHNRPISTRNQDPLEQRPDMDTRPCMQPSSRTHLLTCGHHIAVNTAESCATNCDSKAIKEVDVNFAPQPLLTDGDFDCDTCGTQGARVTYTALFYPRIGYSCVVVGRDDRDRAAIAALRGGMVPAGNINRDGDGRGGGRVGYLGGNRGAASGRGSASGRGVGQRGPMHAGGRGRGDRGRGSASGSGMGRGSASGAGNATRTEWAQRVQEGDMAVRLENEAERLREEAMLVERTRRLAIEDGE</sequence>
<gene>
    <name evidence="3" type="ORF">GRF29_19g3095196</name>
</gene>
<dbReference type="Proteomes" id="UP001280581">
    <property type="component" value="Unassembled WGS sequence"/>
</dbReference>
<keyword evidence="4" id="KW-1185">Reference proteome</keyword>
<feature type="coiled-coil region" evidence="1">
    <location>
        <begin position="244"/>
        <end position="271"/>
    </location>
</feature>
<reference evidence="3 4" key="1">
    <citation type="submission" date="2021-02" db="EMBL/GenBank/DDBJ databases">
        <title>Genome assembly of Pseudopithomyces chartarum.</title>
        <authorList>
            <person name="Jauregui R."/>
            <person name="Singh J."/>
            <person name="Voisey C."/>
        </authorList>
    </citation>
    <scope>NUCLEOTIDE SEQUENCE [LARGE SCALE GENOMIC DNA]</scope>
    <source>
        <strain evidence="3 4">AGR01</strain>
    </source>
</reference>
<feature type="region of interest" description="Disordered" evidence="2">
    <location>
        <begin position="1"/>
        <end position="65"/>
    </location>
</feature>
<dbReference type="EMBL" id="WVTA01000003">
    <property type="protein sequence ID" value="KAK3215382.1"/>
    <property type="molecule type" value="Genomic_DNA"/>
</dbReference>
<accession>A0AAN6M5N2</accession>
<proteinExistence type="predicted"/>
<feature type="compositionally biased region" description="Pro residues" evidence="2">
    <location>
        <begin position="1"/>
        <end position="10"/>
    </location>
</feature>
<organism evidence="3 4">
    <name type="scientific">Pseudopithomyces chartarum</name>
    <dbReference type="NCBI Taxonomy" id="1892770"/>
    <lineage>
        <taxon>Eukaryota</taxon>
        <taxon>Fungi</taxon>
        <taxon>Dikarya</taxon>
        <taxon>Ascomycota</taxon>
        <taxon>Pezizomycotina</taxon>
        <taxon>Dothideomycetes</taxon>
        <taxon>Pleosporomycetidae</taxon>
        <taxon>Pleosporales</taxon>
        <taxon>Massarineae</taxon>
        <taxon>Didymosphaeriaceae</taxon>
        <taxon>Pseudopithomyces</taxon>
    </lineage>
</organism>
<feature type="compositionally biased region" description="Gly residues" evidence="2">
    <location>
        <begin position="175"/>
        <end position="185"/>
    </location>
</feature>
<feature type="region of interest" description="Disordered" evidence="2">
    <location>
        <begin position="163"/>
        <end position="244"/>
    </location>
</feature>
<evidence type="ECO:0000313" key="3">
    <source>
        <dbReference type="EMBL" id="KAK3215382.1"/>
    </source>
</evidence>
<dbReference type="AlphaFoldDB" id="A0AAN6M5N2"/>
<feature type="compositionally biased region" description="Gly residues" evidence="2">
    <location>
        <begin position="219"/>
        <end position="231"/>
    </location>
</feature>
<keyword evidence="1" id="KW-0175">Coiled coil</keyword>
<evidence type="ECO:0000256" key="1">
    <source>
        <dbReference type="SAM" id="Coils"/>
    </source>
</evidence>
<name>A0AAN6M5N2_9PLEO</name>